<dbReference type="CDD" id="cd09487">
    <property type="entry name" value="SAM_superfamily"/>
    <property type="match status" value="1"/>
</dbReference>
<dbReference type="Proteomes" id="UP000316621">
    <property type="component" value="Chromosome 5"/>
</dbReference>
<dbReference type="PANTHER" id="PTHR10627">
    <property type="entry name" value="SCP160"/>
    <property type="match status" value="1"/>
</dbReference>
<keyword evidence="1" id="KW-0677">Repeat</keyword>
<reference evidence="4 5" key="1">
    <citation type="journal article" date="2018" name="Science">
        <title>The opium poppy genome and morphinan production.</title>
        <authorList>
            <person name="Guo L."/>
            <person name="Winzer T."/>
            <person name="Yang X."/>
            <person name="Li Y."/>
            <person name="Ning Z."/>
            <person name="He Z."/>
            <person name="Teodor R."/>
            <person name="Lu Y."/>
            <person name="Bowser T.A."/>
            <person name="Graham I.A."/>
            <person name="Ye K."/>
        </authorList>
    </citation>
    <scope>NUCLEOTIDE SEQUENCE [LARGE SCALE GENOMIC DNA]</scope>
    <source>
        <strain evidence="5">cv. HN1</strain>
        <tissue evidence="4">Leaves</tissue>
    </source>
</reference>
<feature type="region of interest" description="Disordered" evidence="2">
    <location>
        <begin position="116"/>
        <end position="135"/>
    </location>
</feature>
<dbReference type="Gramene" id="RZC61039">
    <property type="protein sequence ID" value="RZC61039"/>
    <property type="gene ID" value="C5167_022788"/>
</dbReference>
<feature type="region of interest" description="Disordered" evidence="2">
    <location>
        <begin position="214"/>
        <end position="287"/>
    </location>
</feature>
<dbReference type="OMA" id="ACEYNLY"/>
<feature type="compositionally biased region" description="Polar residues" evidence="2">
    <location>
        <begin position="119"/>
        <end position="135"/>
    </location>
</feature>
<dbReference type="PANTHER" id="PTHR10627:SF65">
    <property type="entry name" value="SAM DOMAIN-CONTAINING PROTEIN"/>
    <property type="match status" value="1"/>
</dbReference>
<dbReference type="EMBL" id="CM010719">
    <property type="protein sequence ID" value="RZC61039.1"/>
    <property type="molecule type" value="Genomic_DNA"/>
</dbReference>
<proteinExistence type="predicted"/>
<sequence length="360" mass="40428">MVYKSDHKPLPSSQKQSHHVISSGLLLVNYSTKTDSCRLGIFGLKIMLLLGMNSKRQRRPNVRLNEIGDVSAAVSSFTSSHRPNQNLEENYPGQSFYDPIYGYPIPSSEFMEMDHGPAQNDTQQNRENWNPNSSKSPFDFTCSDEGYMSKPKLDFGVVTKRGRVMKRRGRSTRVYSGLAGGAWSSRLSPAAKSNSFDGSKLDVYFDDGYTNRFDDSMDRHTSKTDKEEAWEDYLVDPAVSESRGGDDSDETLSRDAYENPETENPETVDAEDDPYTDPESGCGNGNSNIGFPVRVINSVSDWLEGLGFSKYVDIFEMHEVDEDALPLLTLEDLKEMGVDAVGPRRKLYNAIRLLREEDSD</sequence>
<evidence type="ECO:0000256" key="2">
    <source>
        <dbReference type="SAM" id="MobiDB-lite"/>
    </source>
</evidence>
<feature type="domain" description="SAM" evidence="3">
    <location>
        <begin position="294"/>
        <end position="357"/>
    </location>
</feature>
<evidence type="ECO:0000259" key="3">
    <source>
        <dbReference type="PROSITE" id="PS50105"/>
    </source>
</evidence>
<feature type="compositionally biased region" description="Basic and acidic residues" evidence="2">
    <location>
        <begin position="243"/>
        <end position="257"/>
    </location>
</feature>
<organism evidence="4 5">
    <name type="scientific">Papaver somniferum</name>
    <name type="common">Opium poppy</name>
    <dbReference type="NCBI Taxonomy" id="3469"/>
    <lineage>
        <taxon>Eukaryota</taxon>
        <taxon>Viridiplantae</taxon>
        <taxon>Streptophyta</taxon>
        <taxon>Embryophyta</taxon>
        <taxon>Tracheophyta</taxon>
        <taxon>Spermatophyta</taxon>
        <taxon>Magnoliopsida</taxon>
        <taxon>Ranunculales</taxon>
        <taxon>Papaveraceae</taxon>
        <taxon>Papaveroideae</taxon>
        <taxon>Papaver</taxon>
    </lineage>
</organism>
<dbReference type="Gene3D" id="1.10.150.50">
    <property type="entry name" value="Transcription Factor, Ets-1"/>
    <property type="match status" value="1"/>
</dbReference>
<name>A0A4Y7JMT0_PAPSO</name>
<accession>A0A4Y7JMT0</accession>
<keyword evidence="5" id="KW-1185">Reference proteome</keyword>
<dbReference type="InterPro" id="IPR013761">
    <property type="entry name" value="SAM/pointed_sf"/>
</dbReference>
<protein>
    <recommendedName>
        <fullName evidence="3">SAM domain-containing protein</fullName>
    </recommendedName>
</protein>
<dbReference type="InterPro" id="IPR001660">
    <property type="entry name" value="SAM"/>
</dbReference>
<dbReference type="AlphaFoldDB" id="A0A4Y7JMT0"/>
<feature type="compositionally biased region" description="Basic and acidic residues" evidence="2">
    <location>
        <begin position="214"/>
        <end position="227"/>
    </location>
</feature>
<dbReference type="SUPFAM" id="SSF47769">
    <property type="entry name" value="SAM/Pointed domain"/>
    <property type="match status" value="1"/>
</dbReference>
<evidence type="ECO:0000313" key="5">
    <source>
        <dbReference type="Proteomes" id="UP000316621"/>
    </source>
</evidence>
<feature type="compositionally biased region" description="Acidic residues" evidence="2">
    <location>
        <begin position="258"/>
        <end position="276"/>
    </location>
</feature>
<dbReference type="Pfam" id="PF00536">
    <property type="entry name" value="SAM_1"/>
    <property type="match status" value="1"/>
</dbReference>
<dbReference type="SMART" id="SM00454">
    <property type="entry name" value="SAM"/>
    <property type="match status" value="1"/>
</dbReference>
<evidence type="ECO:0000313" key="4">
    <source>
        <dbReference type="EMBL" id="RZC61039.1"/>
    </source>
</evidence>
<gene>
    <name evidence="4" type="ORF">C5167_022788</name>
</gene>
<dbReference type="PROSITE" id="PS50105">
    <property type="entry name" value="SAM_DOMAIN"/>
    <property type="match status" value="1"/>
</dbReference>
<evidence type="ECO:0000256" key="1">
    <source>
        <dbReference type="ARBA" id="ARBA00022737"/>
    </source>
</evidence>